<name>A0A8X7VMC7_BRACI</name>
<dbReference type="Proteomes" id="UP000886595">
    <property type="component" value="Unassembled WGS sequence"/>
</dbReference>
<proteinExistence type="predicted"/>
<keyword evidence="2" id="KW-1185">Reference proteome</keyword>
<dbReference type="AlphaFoldDB" id="A0A8X7VMC7"/>
<protein>
    <submittedName>
        <fullName evidence="1">Uncharacterized protein</fullName>
    </submittedName>
</protein>
<organism evidence="1 2">
    <name type="scientific">Brassica carinata</name>
    <name type="common">Ethiopian mustard</name>
    <name type="synonym">Abyssinian cabbage</name>
    <dbReference type="NCBI Taxonomy" id="52824"/>
    <lineage>
        <taxon>Eukaryota</taxon>
        <taxon>Viridiplantae</taxon>
        <taxon>Streptophyta</taxon>
        <taxon>Embryophyta</taxon>
        <taxon>Tracheophyta</taxon>
        <taxon>Spermatophyta</taxon>
        <taxon>Magnoliopsida</taxon>
        <taxon>eudicotyledons</taxon>
        <taxon>Gunneridae</taxon>
        <taxon>Pentapetalae</taxon>
        <taxon>rosids</taxon>
        <taxon>malvids</taxon>
        <taxon>Brassicales</taxon>
        <taxon>Brassicaceae</taxon>
        <taxon>Brassiceae</taxon>
        <taxon>Brassica</taxon>
    </lineage>
</organism>
<evidence type="ECO:0000313" key="1">
    <source>
        <dbReference type="EMBL" id="KAG2313966.1"/>
    </source>
</evidence>
<sequence>MNRSKEKINIHPQFNEEARDGRVLRNGDGDGGIRDSCHPRVDGVRYPALEEEIVGSSSCGGEQRDEAAEFVGILSSLDIVVFLAMKIPVFQVLSPNNTLLKQVDPGTRHRRPATETWLKSCSNTRSRRELSDIVNHENLVSDEIRASLMKNIIARKSICSLTYLEPKRRNFVYET</sequence>
<comment type="caution">
    <text evidence="1">The sequence shown here is derived from an EMBL/GenBank/DDBJ whole genome shotgun (WGS) entry which is preliminary data.</text>
</comment>
<reference evidence="1 2" key="1">
    <citation type="submission" date="2020-02" db="EMBL/GenBank/DDBJ databases">
        <authorList>
            <person name="Ma Q."/>
            <person name="Huang Y."/>
            <person name="Song X."/>
            <person name="Pei D."/>
        </authorList>
    </citation>
    <scope>NUCLEOTIDE SEQUENCE [LARGE SCALE GENOMIC DNA]</scope>
    <source>
        <strain evidence="1">Sxm20200214</strain>
        <tissue evidence="1">Leaf</tissue>
    </source>
</reference>
<evidence type="ECO:0000313" key="2">
    <source>
        <dbReference type="Proteomes" id="UP000886595"/>
    </source>
</evidence>
<accession>A0A8X7VMC7</accession>
<gene>
    <name evidence="1" type="ORF">Bca52824_017088</name>
</gene>
<dbReference type="EMBL" id="JAAMPC010000004">
    <property type="protein sequence ID" value="KAG2313966.1"/>
    <property type="molecule type" value="Genomic_DNA"/>
</dbReference>